<organism evidence="1 2">
    <name type="scientific">Peronosclerospora sorghi</name>
    <dbReference type="NCBI Taxonomy" id="230839"/>
    <lineage>
        <taxon>Eukaryota</taxon>
        <taxon>Sar</taxon>
        <taxon>Stramenopiles</taxon>
        <taxon>Oomycota</taxon>
        <taxon>Peronosporomycetes</taxon>
        <taxon>Peronosporales</taxon>
        <taxon>Peronosporaceae</taxon>
        <taxon>Peronosclerospora</taxon>
    </lineage>
</organism>
<protein>
    <submittedName>
        <fullName evidence="1">Uncharacterized protein</fullName>
    </submittedName>
</protein>
<gene>
    <name evidence="1" type="ORF">PsorP6_004310</name>
</gene>
<name>A0ACC0VNW1_9STRA</name>
<comment type="caution">
    <text evidence="1">The sequence shown here is derived from an EMBL/GenBank/DDBJ whole genome shotgun (WGS) entry which is preliminary data.</text>
</comment>
<evidence type="ECO:0000313" key="1">
    <source>
        <dbReference type="EMBL" id="KAI9907609.1"/>
    </source>
</evidence>
<keyword evidence="2" id="KW-1185">Reference proteome</keyword>
<proteinExistence type="predicted"/>
<accession>A0ACC0VNW1</accession>
<dbReference type="EMBL" id="CM047587">
    <property type="protein sequence ID" value="KAI9907609.1"/>
    <property type="molecule type" value="Genomic_DNA"/>
</dbReference>
<evidence type="ECO:0000313" key="2">
    <source>
        <dbReference type="Proteomes" id="UP001163321"/>
    </source>
</evidence>
<sequence length="145" mass="16638">MRKCVMVRYLASEAMIEKNTKNNNKKNFVVNTEHSKVANTSLDRLQTLLELIRNELEYDRARVQRHVQSKLQNFVSFIASLFEVAVLAAMNGAQSFLLHKWFSGRGYLSKRQWAFDVNSGTITRGVSCTLTDGTLDCWLLVHLKL</sequence>
<reference evidence="1 2" key="1">
    <citation type="journal article" date="2022" name="bioRxiv">
        <title>The genome of the oomycete Peronosclerospora sorghi, a cosmopolitan pathogen of maize and sorghum, is inflated with dispersed pseudogenes.</title>
        <authorList>
            <person name="Fletcher K."/>
            <person name="Martin F."/>
            <person name="Isakeit T."/>
            <person name="Cavanaugh K."/>
            <person name="Magill C."/>
            <person name="Michelmore R."/>
        </authorList>
    </citation>
    <scope>NUCLEOTIDE SEQUENCE [LARGE SCALE GENOMIC DNA]</scope>
    <source>
        <strain evidence="1">P6</strain>
    </source>
</reference>
<dbReference type="Proteomes" id="UP001163321">
    <property type="component" value="Chromosome 8"/>
</dbReference>